<evidence type="ECO:0000256" key="3">
    <source>
        <dbReference type="SAM" id="Phobius"/>
    </source>
</evidence>
<accession>A0A914ULZ1</accession>
<reference evidence="5" key="1">
    <citation type="submission" date="2022-11" db="UniProtKB">
        <authorList>
            <consortium name="WormBaseParasite"/>
        </authorList>
    </citation>
    <scope>IDENTIFICATION</scope>
</reference>
<keyword evidence="3" id="KW-0472">Membrane</keyword>
<sequence>MVRNVRGYTMLAAVSVFLFVCFVLYSSLESSNIRKKEFYEHGKVEVDRLESKLMMLERDLEKNEKLIKDIRGSIGKVVNGGGPKPGVAADSKEDNDRR</sequence>
<feature type="region of interest" description="Disordered" evidence="2">
    <location>
        <begin position="77"/>
        <end position="98"/>
    </location>
</feature>
<evidence type="ECO:0000256" key="2">
    <source>
        <dbReference type="SAM" id="MobiDB-lite"/>
    </source>
</evidence>
<organism evidence="4 5">
    <name type="scientific">Plectus sambesii</name>
    <dbReference type="NCBI Taxonomy" id="2011161"/>
    <lineage>
        <taxon>Eukaryota</taxon>
        <taxon>Metazoa</taxon>
        <taxon>Ecdysozoa</taxon>
        <taxon>Nematoda</taxon>
        <taxon>Chromadorea</taxon>
        <taxon>Plectida</taxon>
        <taxon>Plectina</taxon>
        <taxon>Plectoidea</taxon>
        <taxon>Plectidae</taxon>
        <taxon>Plectus</taxon>
    </lineage>
</organism>
<evidence type="ECO:0000313" key="4">
    <source>
        <dbReference type="Proteomes" id="UP000887566"/>
    </source>
</evidence>
<evidence type="ECO:0000313" key="5">
    <source>
        <dbReference type="WBParaSite" id="PSAMB.scaffold10789size3832.g33617.t1"/>
    </source>
</evidence>
<dbReference type="AlphaFoldDB" id="A0A914ULZ1"/>
<proteinExistence type="predicted"/>
<protein>
    <submittedName>
        <fullName evidence="5">Uncharacterized protein</fullName>
    </submittedName>
</protein>
<keyword evidence="1" id="KW-0175">Coiled coil</keyword>
<evidence type="ECO:0000256" key="1">
    <source>
        <dbReference type="SAM" id="Coils"/>
    </source>
</evidence>
<dbReference type="WBParaSite" id="PSAMB.scaffold10789size3832.g33617.t1">
    <property type="protein sequence ID" value="PSAMB.scaffold10789size3832.g33617.t1"/>
    <property type="gene ID" value="PSAMB.scaffold10789size3832.g33617"/>
</dbReference>
<dbReference type="Proteomes" id="UP000887566">
    <property type="component" value="Unplaced"/>
</dbReference>
<keyword evidence="3" id="KW-1133">Transmembrane helix</keyword>
<feature type="transmembrane region" description="Helical" evidence="3">
    <location>
        <begin position="6"/>
        <end position="28"/>
    </location>
</feature>
<keyword evidence="4" id="KW-1185">Reference proteome</keyword>
<name>A0A914ULZ1_9BILA</name>
<feature type="coiled-coil region" evidence="1">
    <location>
        <begin position="39"/>
        <end position="66"/>
    </location>
</feature>
<keyword evidence="3" id="KW-0812">Transmembrane</keyword>